<feature type="transmembrane region" description="Helical" evidence="1">
    <location>
        <begin position="364"/>
        <end position="381"/>
    </location>
</feature>
<keyword evidence="3" id="KW-1185">Reference proteome</keyword>
<keyword evidence="1" id="KW-0472">Membrane</keyword>
<comment type="caution">
    <text evidence="2">The sequence shown here is derived from an EMBL/GenBank/DDBJ whole genome shotgun (WGS) entry which is preliminary data.</text>
</comment>
<evidence type="ECO:0008006" key="4">
    <source>
        <dbReference type="Google" id="ProtNLM"/>
    </source>
</evidence>
<feature type="transmembrane region" description="Helical" evidence="1">
    <location>
        <begin position="60"/>
        <end position="79"/>
    </location>
</feature>
<evidence type="ECO:0000313" key="2">
    <source>
        <dbReference type="EMBL" id="MXP27962.1"/>
    </source>
</evidence>
<sequence length="420" mass="46673">MVALIALYSVLSTLYDHIVAPRYAFGSFRIDPRPDRWVEFGVIAILGLSLPTDPRRMSHIFAWLSAIFLLLPAAVLSAIQGSDRYAMFLMFGGVWFVMFLCWIMQKNAVDFSLDTRPRQAKINIAVLLAMLFAVLAFLAFHVGGKMNFSLSSVYDYREDFNESLRFPLNYLLPFAAGPLSGLIVACALHEKKYYIIAMTVISGILFFGLSSHKAMLFYPFFVIMIYISLSHRSGHLYLIGVFLFLTFLTVIAVGTRWEDLLGSSFANRLVFIPAQIHYYFFREFAEIGPQYWAESRFGFGLHASDLPLPSVNYIGFLMTGDAQIGANTGWIANGFMNAGVIGIAFYGVILAVTLHVVDILGGRYGYSFIGAAFIVPIFSFVNSIDLLVGFLTGGLGLLFILVFATVRPGRLLVKDAIGAD</sequence>
<feature type="transmembrane region" description="Helical" evidence="1">
    <location>
        <begin position="387"/>
        <end position="406"/>
    </location>
</feature>
<feature type="transmembrane region" description="Helical" evidence="1">
    <location>
        <begin position="124"/>
        <end position="143"/>
    </location>
</feature>
<evidence type="ECO:0000256" key="1">
    <source>
        <dbReference type="SAM" id="Phobius"/>
    </source>
</evidence>
<evidence type="ECO:0000313" key="3">
    <source>
        <dbReference type="Proteomes" id="UP000439780"/>
    </source>
</evidence>
<dbReference type="RefSeq" id="WP_160752253.1">
    <property type="nucleotide sequence ID" value="NZ_WTYA01000002.1"/>
</dbReference>
<gene>
    <name evidence="2" type="ORF">GRI58_03885</name>
</gene>
<feature type="transmembrane region" description="Helical" evidence="1">
    <location>
        <begin position="215"/>
        <end position="231"/>
    </location>
</feature>
<feature type="transmembrane region" description="Helical" evidence="1">
    <location>
        <begin position="335"/>
        <end position="357"/>
    </location>
</feature>
<dbReference type="AlphaFoldDB" id="A0A845ABY6"/>
<feature type="transmembrane region" description="Helical" evidence="1">
    <location>
        <begin position="85"/>
        <end position="103"/>
    </location>
</feature>
<reference evidence="2 3" key="1">
    <citation type="submission" date="2019-12" db="EMBL/GenBank/DDBJ databases">
        <title>Genomic-based taxomic classification of the family Erythrobacteraceae.</title>
        <authorList>
            <person name="Xu L."/>
        </authorList>
    </citation>
    <scope>NUCLEOTIDE SEQUENCE [LARGE SCALE GENOMIC DNA]</scope>
    <source>
        <strain evidence="2 3">KEMB 9005-328</strain>
    </source>
</reference>
<proteinExistence type="predicted"/>
<feature type="transmembrane region" description="Helical" evidence="1">
    <location>
        <begin position="193"/>
        <end position="209"/>
    </location>
</feature>
<dbReference type="Proteomes" id="UP000439780">
    <property type="component" value="Unassembled WGS sequence"/>
</dbReference>
<dbReference type="EMBL" id="WTYA01000002">
    <property type="protein sequence ID" value="MXP27962.1"/>
    <property type="molecule type" value="Genomic_DNA"/>
</dbReference>
<organism evidence="2 3">
    <name type="scientific">Qipengyuania algicida</name>
    <dbReference type="NCBI Taxonomy" id="1836209"/>
    <lineage>
        <taxon>Bacteria</taxon>
        <taxon>Pseudomonadati</taxon>
        <taxon>Pseudomonadota</taxon>
        <taxon>Alphaproteobacteria</taxon>
        <taxon>Sphingomonadales</taxon>
        <taxon>Erythrobacteraceae</taxon>
        <taxon>Qipengyuania</taxon>
    </lineage>
</organism>
<feature type="transmembrane region" description="Helical" evidence="1">
    <location>
        <begin position="236"/>
        <end position="257"/>
    </location>
</feature>
<accession>A0A845ABY6</accession>
<name>A0A845ABY6_9SPHN</name>
<keyword evidence="1" id="KW-1133">Transmembrane helix</keyword>
<feature type="transmembrane region" description="Helical" evidence="1">
    <location>
        <begin position="170"/>
        <end position="188"/>
    </location>
</feature>
<protein>
    <recommendedName>
        <fullName evidence="4">Oligosaccharide repeat unit polymerase</fullName>
    </recommendedName>
</protein>
<keyword evidence="1" id="KW-0812">Transmembrane</keyword>
<dbReference type="OrthoDB" id="8480248at2"/>